<dbReference type="PIRSF" id="PIRSF001221">
    <property type="entry name" value="Amidase_fungi"/>
    <property type="match status" value="1"/>
</dbReference>
<dbReference type="SUPFAM" id="SSF75304">
    <property type="entry name" value="Amidase signature (AS) enzymes"/>
    <property type="match status" value="1"/>
</dbReference>
<gene>
    <name evidence="3" type="primary">faah2a</name>
    <name evidence="3" type="ORF">CDAR_482811</name>
</gene>
<keyword evidence="3" id="KW-0378">Hydrolase</keyword>
<evidence type="ECO:0000259" key="2">
    <source>
        <dbReference type="Pfam" id="PF01425"/>
    </source>
</evidence>
<dbReference type="PANTHER" id="PTHR43372:SF3">
    <property type="entry name" value="AT07710P-RELATED"/>
    <property type="match status" value="1"/>
</dbReference>
<feature type="active site" description="Acyl-ester intermediate" evidence="1">
    <location>
        <position position="225"/>
    </location>
</feature>
<dbReference type="InterPro" id="IPR023631">
    <property type="entry name" value="Amidase_dom"/>
</dbReference>
<protein>
    <submittedName>
        <fullName evidence="3">Fatty-acid amide hydrolase 2-A</fullName>
    </submittedName>
</protein>
<dbReference type="Proteomes" id="UP001054837">
    <property type="component" value="Unassembled WGS sequence"/>
</dbReference>
<dbReference type="InterPro" id="IPR036928">
    <property type="entry name" value="AS_sf"/>
</dbReference>
<evidence type="ECO:0000313" key="4">
    <source>
        <dbReference type="Proteomes" id="UP001054837"/>
    </source>
</evidence>
<dbReference type="InterPro" id="IPR052739">
    <property type="entry name" value="FAAH2"/>
</dbReference>
<evidence type="ECO:0000256" key="1">
    <source>
        <dbReference type="PIRSR" id="PIRSR001221-1"/>
    </source>
</evidence>
<reference evidence="3 4" key="1">
    <citation type="submission" date="2021-06" db="EMBL/GenBank/DDBJ databases">
        <title>Caerostris darwini draft genome.</title>
        <authorList>
            <person name="Kono N."/>
            <person name="Arakawa K."/>
        </authorList>
    </citation>
    <scope>NUCLEOTIDE SEQUENCE [LARGE SCALE GENOMIC DNA]</scope>
</reference>
<dbReference type="GO" id="GO:0012505">
    <property type="term" value="C:endomembrane system"/>
    <property type="evidence" value="ECO:0007669"/>
    <property type="project" value="TreeGrafter"/>
</dbReference>
<dbReference type="PANTHER" id="PTHR43372">
    <property type="entry name" value="FATTY-ACID AMIDE HYDROLASE"/>
    <property type="match status" value="1"/>
</dbReference>
<feature type="active site" description="Charge relay system" evidence="1">
    <location>
        <position position="126"/>
    </location>
</feature>
<dbReference type="Pfam" id="PF01425">
    <property type="entry name" value="Amidase"/>
    <property type="match status" value="1"/>
</dbReference>
<feature type="active site" description="Charge relay system" evidence="1">
    <location>
        <position position="201"/>
    </location>
</feature>
<keyword evidence="4" id="KW-1185">Reference proteome</keyword>
<evidence type="ECO:0000313" key="3">
    <source>
        <dbReference type="EMBL" id="GIY79563.1"/>
    </source>
</evidence>
<proteinExistence type="predicted"/>
<comment type="caution">
    <text evidence="3">The sequence shown here is derived from an EMBL/GenBank/DDBJ whole genome shotgun (WGS) entry which is preliminary data.</text>
</comment>
<feature type="domain" description="Amidase" evidence="2">
    <location>
        <begin position="64"/>
        <end position="510"/>
    </location>
</feature>
<organism evidence="3 4">
    <name type="scientific">Caerostris darwini</name>
    <dbReference type="NCBI Taxonomy" id="1538125"/>
    <lineage>
        <taxon>Eukaryota</taxon>
        <taxon>Metazoa</taxon>
        <taxon>Ecdysozoa</taxon>
        <taxon>Arthropoda</taxon>
        <taxon>Chelicerata</taxon>
        <taxon>Arachnida</taxon>
        <taxon>Araneae</taxon>
        <taxon>Araneomorphae</taxon>
        <taxon>Entelegynae</taxon>
        <taxon>Araneoidea</taxon>
        <taxon>Araneidae</taxon>
        <taxon>Caerostris</taxon>
    </lineage>
</organism>
<dbReference type="EMBL" id="BPLQ01014420">
    <property type="protein sequence ID" value="GIY79563.1"/>
    <property type="molecule type" value="Genomic_DNA"/>
</dbReference>
<name>A0AAV4WD94_9ARAC</name>
<accession>A0AAV4WD94</accession>
<dbReference type="Gene3D" id="3.90.1300.10">
    <property type="entry name" value="Amidase signature (AS) domain"/>
    <property type="match status" value="1"/>
</dbReference>
<dbReference type="AlphaFoldDB" id="A0AAV4WD94"/>
<sequence>MKQIFWYYFFCILTDVARFILRTVLVFLHGSKGKIVPSADNPLLLKSATQLAQEIRNGELKSEDVVQSYIDRIKEVEPYIHATAEKCFEDALEKAKGVDSLVSSGQYTKQQLADEKLFLGVPISIKALLLVKGVRSTAGYEPYSHLIAPEDAQAVGLLKNAGAIVITTTNVPEMGLNIDTANRLYGATNNPYDTNRSSGGSSGGESALIGAGGSLLGIGNDLLGSVRIPAHFTGIFSHKPTRGLTPNSGCFPPDWLFDEPKLMDPEIYKHVSVGPMCRYAEDLMTSMKILSSKSGTKLNFQKQLDFRKLKIYYLKEIKSPMVPSVEKDIADGLMKAVSYFERVYDIKPREVKIPSLYDSNRCVFNILLETIKDFKDLLTCGKGLPFNEKLDFLKCFIGKSQLCFGTLFTFNFAFFPLWYKKAQIDHYQKMLKEWIDEFDAILDEDSVLLMPTLPITAFYHEEMLLKFPSSCYTSIFNVLGLPVTHCPMGLNREGLPYGIQVVGCKNNDPLTIACGMELEKAFGGWRNP</sequence>
<dbReference type="GO" id="GO:0016787">
    <property type="term" value="F:hydrolase activity"/>
    <property type="evidence" value="ECO:0007669"/>
    <property type="project" value="UniProtKB-KW"/>
</dbReference>